<accession>A0A0N5CM18</accession>
<reference evidence="1 2" key="2">
    <citation type="submission" date="2018-11" db="EMBL/GenBank/DDBJ databases">
        <authorList>
            <consortium name="Pathogen Informatics"/>
        </authorList>
    </citation>
    <scope>NUCLEOTIDE SEQUENCE [LARGE SCALE GENOMIC DNA]</scope>
</reference>
<protein>
    <submittedName>
        <fullName evidence="3">Secreted protein</fullName>
    </submittedName>
</protein>
<name>A0A0N5CM18_THECL</name>
<dbReference type="EMBL" id="UYYF01000131">
    <property type="protein sequence ID" value="VDM96476.1"/>
    <property type="molecule type" value="Genomic_DNA"/>
</dbReference>
<proteinExistence type="predicted"/>
<evidence type="ECO:0000313" key="2">
    <source>
        <dbReference type="Proteomes" id="UP000276776"/>
    </source>
</evidence>
<dbReference type="WBParaSite" id="TCLT_0000118201-mRNA-1">
    <property type="protein sequence ID" value="TCLT_0000118201-mRNA-1"/>
    <property type="gene ID" value="TCLT_0000118201"/>
</dbReference>
<sequence length="172" mass="20550">MRRLLIGGQRQKEKCRAVVSYETMWQWSLIMIRSLCNRPVRYSACRTYECTQSEAVELRMHCGRPHAKVVFLHPLRVRCCTDASVDVRCSFSLALSRRSSQQRTGNRMGWHWQMRYTADVKIRSYGSSASVRLWLGRQAIVWNVTTPLTFQHWQRFFKRNFVKKTEKRRHYS</sequence>
<organism evidence="3">
    <name type="scientific">Thelazia callipaeda</name>
    <name type="common">Oriental eyeworm</name>
    <name type="synonym">Parasitic nematode</name>
    <dbReference type="NCBI Taxonomy" id="103827"/>
    <lineage>
        <taxon>Eukaryota</taxon>
        <taxon>Metazoa</taxon>
        <taxon>Ecdysozoa</taxon>
        <taxon>Nematoda</taxon>
        <taxon>Chromadorea</taxon>
        <taxon>Rhabditida</taxon>
        <taxon>Spirurina</taxon>
        <taxon>Spiruromorpha</taxon>
        <taxon>Thelazioidea</taxon>
        <taxon>Thelaziidae</taxon>
        <taxon>Thelazia</taxon>
    </lineage>
</organism>
<dbReference type="AlphaFoldDB" id="A0A0N5CM18"/>
<evidence type="ECO:0000313" key="3">
    <source>
        <dbReference type="WBParaSite" id="TCLT_0000118201-mRNA-1"/>
    </source>
</evidence>
<gene>
    <name evidence="1" type="ORF">TCLT_LOCUS1183</name>
</gene>
<dbReference type="Proteomes" id="UP000276776">
    <property type="component" value="Unassembled WGS sequence"/>
</dbReference>
<keyword evidence="2" id="KW-1185">Reference proteome</keyword>
<reference evidence="3" key="1">
    <citation type="submission" date="2017-02" db="UniProtKB">
        <authorList>
            <consortium name="WormBaseParasite"/>
        </authorList>
    </citation>
    <scope>IDENTIFICATION</scope>
</reference>
<evidence type="ECO:0000313" key="1">
    <source>
        <dbReference type="EMBL" id="VDM96476.1"/>
    </source>
</evidence>